<proteinExistence type="predicted"/>
<dbReference type="EMBL" id="GBRH01264894">
    <property type="protein sequence ID" value="JAD33001.1"/>
    <property type="molecule type" value="Transcribed_RNA"/>
</dbReference>
<protein>
    <submittedName>
        <fullName evidence="1">Uncharacterized protein</fullName>
    </submittedName>
</protein>
<reference evidence="1" key="2">
    <citation type="journal article" date="2015" name="Data Brief">
        <title>Shoot transcriptome of the giant reed, Arundo donax.</title>
        <authorList>
            <person name="Barrero R.A."/>
            <person name="Guerrero F.D."/>
            <person name="Moolhuijzen P."/>
            <person name="Goolsby J.A."/>
            <person name="Tidwell J."/>
            <person name="Bellgard S.E."/>
            <person name="Bellgard M.I."/>
        </authorList>
    </citation>
    <scope>NUCLEOTIDE SEQUENCE</scope>
    <source>
        <tissue evidence="1">Shoot tissue taken approximately 20 cm above the soil surface</tissue>
    </source>
</reference>
<accession>A0A0A8Z2H3</accession>
<organism evidence="1">
    <name type="scientific">Arundo donax</name>
    <name type="common">Giant reed</name>
    <name type="synonym">Donax arundinaceus</name>
    <dbReference type="NCBI Taxonomy" id="35708"/>
    <lineage>
        <taxon>Eukaryota</taxon>
        <taxon>Viridiplantae</taxon>
        <taxon>Streptophyta</taxon>
        <taxon>Embryophyta</taxon>
        <taxon>Tracheophyta</taxon>
        <taxon>Spermatophyta</taxon>
        <taxon>Magnoliopsida</taxon>
        <taxon>Liliopsida</taxon>
        <taxon>Poales</taxon>
        <taxon>Poaceae</taxon>
        <taxon>PACMAD clade</taxon>
        <taxon>Arundinoideae</taxon>
        <taxon>Arundineae</taxon>
        <taxon>Arundo</taxon>
    </lineage>
</organism>
<name>A0A0A8Z2H3_ARUDO</name>
<evidence type="ECO:0000313" key="1">
    <source>
        <dbReference type="EMBL" id="JAD33001.1"/>
    </source>
</evidence>
<sequence>MQVGNLSIMPLSSTIVRAVAQN</sequence>
<reference evidence="1" key="1">
    <citation type="submission" date="2014-09" db="EMBL/GenBank/DDBJ databases">
        <authorList>
            <person name="Magalhaes I.L.F."/>
            <person name="Oliveira U."/>
            <person name="Santos F.R."/>
            <person name="Vidigal T.H.D.A."/>
            <person name="Brescovit A.D."/>
            <person name="Santos A.J."/>
        </authorList>
    </citation>
    <scope>NUCLEOTIDE SEQUENCE</scope>
    <source>
        <tissue evidence="1">Shoot tissue taken approximately 20 cm above the soil surface</tissue>
    </source>
</reference>
<dbReference type="AlphaFoldDB" id="A0A0A8Z2H3"/>